<evidence type="ECO:0000313" key="4">
    <source>
        <dbReference type="WBParaSite" id="nRc.2.0.1.t04599-RA"/>
    </source>
</evidence>
<keyword evidence="2" id="KW-1133">Transmembrane helix</keyword>
<keyword evidence="2" id="KW-0472">Membrane</keyword>
<reference evidence="4" key="1">
    <citation type="submission" date="2022-11" db="UniProtKB">
        <authorList>
            <consortium name="WormBaseParasite"/>
        </authorList>
    </citation>
    <scope>IDENTIFICATION</scope>
</reference>
<organism evidence="3 4">
    <name type="scientific">Romanomermis culicivorax</name>
    <name type="common">Nematode worm</name>
    <dbReference type="NCBI Taxonomy" id="13658"/>
    <lineage>
        <taxon>Eukaryota</taxon>
        <taxon>Metazoa</taxon>
        <taxon>Ecdysozoa</taxon>
        <taxon>Nematoda</taxon>
        <taxon>Enoplea</taxon>
        <taxon>Dorylaimia</taxon>
        <taxon>Mermithida</taxon>
        <taxon>Mermithoidea</taxon>
        <taxon>Mermithidae</taxon>
        <taxon>Romanomermis</taxon>
    </lineage>
</organism>
<dbReference type="Proteomes" id="UP000887565">
    <property type="component" value="Unplaced"/>
</dbReference>
<feature type="transmembrane region" description="Helical" evidence="2">
    <location>
        <begin position="59"/>
        <end position="83"/>
    </location>
</feature>
<keyword evidence="3" id="KW-1185">Reference proteome</keyword>
<feature type="compositionally biased region" description="Basic and acidic residues" evidence="1">
    <location>
        <begin position="1"/>
        <end position="20"/>
    </location>
</feature>
<dbReference type="AlphaFoldDB" id="A0A915HS76"/>
<evidence type="ECO:0000256" key="2">
    <source>
        <dbReference type="SAM" id="Phobius"/>
    </source>
</evidence>
<sequence>MEDRKHQDERVMGEPEKDTQQDDNAIASGLCMFLIEKQIFDNYWCMDHDMIDEGHKATASLWVTLTLNLMLYFLLVGEVSLWLKKLQILFKDLVVHAVES</sequence>
<evidence type="ECO:0000313" key="3">
    <source>
        <dbReference type="Proteomes" id="UP000887565"/>
    </source>
</evidence>
<dbReference type="WBParaSite" id="nRc.2.0.1.t04599-RA">
    <property type="protein sequence ID" value="nRc.2.0.1.t04599-RA"/>
    <property type="gene ID" value="nRc.2.0.1.g04599"/>
</dbReference>
<name>A0A915HS76_ROMCU</name>
<keyword evidence="2" id="KW-0812">Transmembrane</keyword>
<accession>A0A915HS76</accession>
<protein>
    <submittedName>
        <fullName evidence="4">Uncharacterized protein</fullName>
    </submittedName>
</protein>
<proteinExistence type="predicted"/>
<evidence type="ECO:0000256" key="1">
    <source>
        <dbReference type="SAM" id="MobiDB-lite"/>
    </source>
</evidence>
<feature type="region of interest" description="Disordered" evidence="1">
    <location>
        <begin position="1"/>
        <end position="23"/>
    </location>
</feature>